<dbReference type="EMBL" id="JBBHLI010000016">
    <property type="protein sequence ID" value="MEK9502894.1"/>
    <property type="molecule type" value="Genomic_DNA"/>
</dbReference>
<comment type="caution">
    <text evidence="3">The sequence shown here is derived from an EMBL/GenBank/DDBJ whole genome shotgun (WGS) entry which is preliminary data.</text>
</comment>
<dbReference type="InterPro" id="IPR029044">
    <property type="entry name" value="Nucleotide-diphossugar_trans"/>
</dbReference>
<organism evidence="3 4">
    <name type="scientific">Gaopeijia maritima</name>
    <dbReference type="NCBI Taxonomy" id="3119007"/>
    <lineage>
        <taxon>Bacteria</taxon>
        <taxon>Pseudomonadati</taxon>
        <taxon>Gemmatimonadota</taxon>
        <taxon>Longimicrobiia</taxon>
        <taxon>Gaopeijiales</taxon>
        <taxon>Gaopeijiaceae</taxon>
        <taxon>Gaopeijia</taxon>
    </lineage>
</organism>
<dbReference type="Gene3D" id="3.90.550.10">
    <property type="entry name" value="Spore Coat Polysaccharide Biosynthesis Protein SpsA, Chain A"/>
    <property type="match status" value="1"/>
</dbReference>
<proteinExistence type="predicted"/>
<dbReference type="Pfam" id="PF00535">
    <property type="entry name" value="Glycos_transf_2"/>
    <property type="match status" value="1"/>
</dbReference>
<dbReference type="PANTHER" id="PTHR48090">
    <property type="entry name" value="UNDECAPRENYL-PHOSPHATE 4-DEOXY-4-FORMAMIDO-L-ARABINOSE TRANSFERASE-RELATED"/>
    <property type="match status" value="1"/>
</dbReference>
<reference evidence="3 4" key="1">
    <citation type="submission" date="2024-02" db="EMBL/GenBank/DDBJ databases">
        <title>A novel Gemmatimonadota bacterium.</title>
        <authorList>
            <person name="Du Z.-J."/>
            <person name="Ye Y.-Q."/>
        </authorList>
    </citation>
    <scope>NUCLEOTIDE SEQUENCE [LARGE SCALE GENOMIC DNA]</scope>
    <source>
        <strain evidence="3 4">DH-20</strain>
    </source>
</reference>
<dbReference type="RefSeq" id="WP_405281716.1">
    <property type="nucleotide sequence ID" value="NZ_CP144380.1"/>
</dbReference>
<dbReference type="InterPro" id="IPR001173">
    <property type="entry name" value="Glyco_trans_2-like"/>
</dbReference>
<dbReference type="InterPro" id="IPR050256">
    <property type="entry name" value="Glycosyltransferase_2"/>
</dbReference>
<sequence length="295" mass="32962">MNSTAPHDPRPRRAWDRLPWDHVIVSVVIPVFNERRTVETLLRKVAEVGLRKEVIVVDDGSSDGTRDLLPELEQAGLIDVLVMHERNQGKGAALRTGFQHATGDVVVVQDADLEYDPSEFPILLEPILSGKAEAVYGSRFLGGPHRVLFFWHSVGNRFLTLLSNMFTDLNLTDMETCYKMVRRDLLQSLPLSADRFGIEPELTARLAQSGARLYELQISYHGRSYAEGKKIGWRDGVSAIWSIFKFNLLGPRAPRWQAPAELPWEARRRLESGEAQAPALEAVEAEPSGGTLAPS</sequence>
<name>A0ABU9EFE8_9BACT</name>
<evidence type="ECO:0000313" key="4">
    <source>
        <dbReference type="Proteomes" id="UP001484239"/>
    </source>
</evidence>
<keyword evidence="4" id="KW-1185">Reference proteome</keyword>
<dbReference type="PANTHER" id="PTHR48090:SF7">
    <property type="entry name" value="RFBJ PROTEIN"/>
    <property type="match status" value="1"/>
</dbReference>
<dbReference type="SUPFAM" id="SSF53448">
    <property type="entry name" value="Nucleotide-diphospho-sugar transferases"/>
    <property type="match status" value="1"/>
</dbReference>
<feature type="region of interest" description="Disordered" evidence="1">
    <location>
        <begin position="273"/>
        <end position="295"/>
    </location>
</feature>
<feature type="domain" description="Glycosyltransferase 2-like" evidence="2">
    <location>
        <begin position="26"/>
        <end position="187"/>
    </location>
</feature>
<gene>
    <name evidence="3" type="ORF">WI372_18000</name>
</gene>
<dbReference type="Proteomes" id="UP001484239">
    <property type="component" value="Unassembled WGS sequence"/>
</dbReference>
<evidence type="ECO:0000259" key="2">
    <source>
        <dbReference type="Pfam" id="PF00535"/>
    </source>
</evidence>
<accession>A0ABU9EFE8</accession>
<protein>
    <submittedName>
        <fullName evidence="3">Glycosyltransferase family 2 protein</fullName>
    </submittedName>
</protein>
<evidence type="ECO:0000313" key="3">
    <source>
        <dbReference type="EMBL" id="MEK9502894.1"/>
    </source>
</evidence>
<dbReference type="CDD" id="cd04179">
    <property type="entry name" value="DPM_DPG-synthase_like"/>
    <property type="match status" value="1"/>
</dbReference>
<evidence type="ECO:0000256" key="1">
    <source>
        <dbReference type="SAM" id="MobiDB-lite"/>
    </source>
</evidence>